<accession>A0ABS9X165</accession>
<dbReference type="Gene3D" id="3.30.70.100">
    <property type="match status" value="1"/>
</dbReference>
<comment type="caution">
    <text evidence="1">The sequence shown here is derived from an EMBL/GenBank/DDBJ whole genome shotgun (WGS) entry which is preliminary data.</text>
</comment>
<dbReference type="InterPro" id="IPR011008">
    <property type="entry name" value="Dimeric_a/b-barrel"/>
</dbReference>
<evidence type="ECO:0000313" key="2">
    <source>
        <dbReference type="Proteomes" id="UP001139646"/>
    </source>
</evidence>
<gene>
    <name evidence="1" type="ORF">L3081_11985</name>
</gene>
<dbReference type="EMBL" id="JAKKSL010000002">
    <property type="protein sequence ID" value="MCI2283994.1"/>
    <property type="molecule type" value="Genomic_DNA"/>
</dbReference>
<dbReference type="SUPFAM" id="SSF54909">
    <property type="entry name" value="Dimeric alpha+beta barrel"/>
    <property type="match status" value="1"/>
</dbReference>
<dbReference type="RefSeq" id="WP_242286396.1">
    <property type="nucleotide sequence ID" value="NZ_JAKKSL010000002.1"/>
</dbReference>
<sequence length="112" mass="13024">MATRHCLALDLKDNPALIEKYKQYHQVGNVWPEIIDSIKASGIEQAEIYLVGNRLFMILEVSDDFSFEAKQAADLSNPKVVEWETLMWTFQQQLPFATSEEKWLLMDKIFTL</sequence>
<proteinExistence type="predicted"/>
<name>A0ABS9X165_9GAMM</name>
<organism evidence="1 2">
    <name type="scientific">Colwellia maritima</name>
    <dbReference type="NCBI Taxonomy" id="2912588"/>
    <lineage>
        <taxon>Bacteria</taxon>
        <taxon>Pseudomonadati</taxon>
        <taxon>Pseudomonadota</taxon>
        <taxon>Gammaproteobacteria</taxon>
        <taxon>Alteromonadales</taxon>
        <taxon>Colwelliaceae</taxon>
        <taxon>Colwellia</taxon>
    </lineage>
</organism>
<dbReference type="PANTHER" id="PTHR43239">
    <property type="entry name" value="UPF0734 PROTEIN DDB_G0273871/DDB_G0273177"/>
    <property type="match status" value="1"/>
</dbReference>
<dbReference type="Pfam" id="PF05336">
    <property type="entry name" value="rhaM"/>
    <property type="match status" value="1"/>
</dbReference>
<dbReference type="InterPro" id="IPR008000">
    <property type="entry name" value="Rham/fucose_mutarotase"/>
</dbReference>
<dbReference type="InterPro" id="IPR052996">
    <property type="entry name" value="Carb_Metab_Mutarotase"/>
</dbReference>
<protein>
    <submittedName>
        <fullName evidence="1">L-rhamnose mutarotase</fullName>
    </submittedName>
</protein>
<dbReference type="PANTHER" id="PTHR43239:SF1">
    <property type="entry name" value="UPF0734 PROTEIN DDB_G0273871_DDB_G0273177"/>
    <property type="match status" value="1"/>
</dbReference>
<keyword evidence="2" id="KW-1185">Reference proteome</keyword>
<dbReference type="Proteomes" id="UP001139646">
    <property type="component" value="Unassembled WGS sequence"/>
</dbReference>
<reference evidence="1" key="1">
    <citation type="submission" date="2022-01" db="EMBL/GenBank/DDBJ databases">
        <title>Colwellia maritima, isolated from seawater.</title>
        <authorList>
            <person name="Kristyanto S."/>
            <person name="Jung J."/>
            <person name="Jeon C.O."/>
        </authorList>
    </citation>
    <scope>NUCLEOTIDE SEQUENCE</scope>
    <source>
        <strain evidence="1">MSW7</strain>
    </source>
</reference>
<evidence type="ECO:0000313" key="1">
    <source>
        <dbReference type="EMBL" id="MCI2283994.1"/>
    </source>
</evidence>